<dbReference type="GO" id="GO:0016226">
    <property type="term" value="P:iron-sulfur cluster assembly"/>
    <property type="evidence" value="ECO:0007669"/>
    <property type="project" value="UniProtKB-UniRule"/>
</dbReference>
<keyword evidence="4 9" id="KW-0285">Flavoprotein</keyword>
<dbReference type="InterPro" id="IPR003097">
    <property type="entry name" value="CysJ-like_FAD-binding"/>
</dbReference>
<evidence type="ECO:0000256" key="6">
    <source>
        <dbReference type="ARBA" id="ARBA00022827"/>
    </source>
</evidence>
<feature type="binding site" evidence="9">
    <location>
        <begin position="73"/>
        <end position="76"/>
    </location>
    <ligand>
        <name>FMN</name>
        <dbReference type="ChEBI" id="CHEBI:58210"/>
    </ligand>
</feature>
<dbReference type="FunFam" id="1.20.990.10:FF:000013">
    <property type="entry name" value="NADPH-dependent diflavin oxidoreductase 1"/>
    <property type="match status" value="1"/>
</dbReference>
<dbReference type="GO" id="GO:0160246">
    <property type="term" value="F:NADPH-iron-sulfur [2Fe-2S] protein oxidoreductase activity"/>
    <property type="evidence" value="ECO:0007669"/>
    <property type="project" value="InterPro"/>
</dbReference>
<reference evidence="12 13" key="1">
    <citation type="journal article" date="2018" name="Mol. Ecol.">
        <title>The obligate alkalophilic soda-lake fungus Sodiomyces alkalinus has shifted to a protein diet.</title>
        <authorList>
            <person name="Grum-Grzhimaylo A.A."/>
            <person name="Falkoski D.L."/>
            <person name="van den Heuvel J."/>
            <person name="Valero-Jimenez C.A."/>
            <person name="Min B."/>
            <person name="Choi I.G."/>
            <person name="Lipzen A."/>
            <person name="Daum C.G."/>
            <person name="Aanen D.K."/>
            <person name="Tsang A."/>
            <person name="Henrissat B."/>
            <person name="Bilanenko E.N."/>
            <person name="de Vries R.P."/>
            <person name="van Kan J.A.L."/>
            <person name="Grigoriev I.V."/>
            <person name="Debets A.J.M."/>
        </authorList>
    </citation>
    <scope>NUCLEOTIDE SEQUENCE [LARGE SCALE GENOMIC DNA]</scope>
    <source>
        <strain evidence="12 13">F11</strain>
    </source>
</reference>
<dbReference type="PROSITE" id="PS50902">
    <property type="entry name" value="FLAVODOXIN_LIKE"/>
    <property type="match status" value="1"/>
</dbReference>
<evidence type="ECO:0000256" key="2">
    <source>
        <dbReference type="ARBA" id="ARBA00001974"/>
    </source>
</evidence>
<evidence type="ECO:0000256" key="9">
    <source>
        <dbReference type="HAMAP-Rule" id="MF_03178"/>
    </source>
</evidence>
<dbReference type="GO" id="GO:0010181">
    <property type="term" value="F:FMN binding"/>
    <property type="evidence" value="ECO:0007669"/>
    <property type="project" value="UniProtKB-UniRule"/>
</dbReference>
<feature type="binding site" evidence="9">
    <location>
        <begin position="111"/>
        <end position="120"/>
    </location>
    <ligand>
        <name>FMN</name>
        <dbReference type="ChEBI" id="CHEBI:58210"/>
    </ligand>
</feature>
<dbReference type="InterPro" id="IPR039261">
    <property type="entry name" value="FNR_nucleotide-bd"/>
</dbReference>
<dbReference type="InterPro" id="IPR029039">
    <property type="entry name" value="Flavoprotein-like_sf"/>
</dbReference>
<comment type="cofactor">
    <cofactor evidence="2 9">
        <name>FAD</name>
        <dbReference type="ChEBI" id="CHEBI:57692"/>
    </cofactor>
</comment>
<dbReference type="InterPro" id="IPR017938">
    <property type="entry name" value="Riboflavin_synthase-like_b-brl"/>
</dbReference>
<dbReference type="EMBL" id="ML119054">
    <property type="protein sequence ID" value="ROT39449.1"/>
    <property type="molecule type" value="Genomic_DNA"/>
</dbReference>
<dbReference type="Gene3D" id="3.40.50.360">
    <property type="match status" value="1"/>
</dbReference>
<dbReference type="HAMAP" id="MF_03178">
    <property type="entry name" value="NDOR1"/>
    <property type="match status" value="1"/>
</dbReference>
<dbReference type="OrthoDB" id="1856718at2759"/>
<feature type="binding site" evidence="9">
    <location>
        <position position="412"/>
    </location>
    <ligand>
        <name>FAD</name>
        <dbReference type="ChEBI" id="CHEBI:57692"/>
    </ligand>
</feature>
<dbReference type="Proteomes" id="UP000272025">
    <property type="component" value="Unassembled WGS sequence"/>
</dbReference>
<comment type="subunit">
    <text evidence="9">Interacts with DRE2; as part of the cytosolic iron-sulfur (Fe-S) protein assembly (CIA) machinery.</text>
</comment>
<dbReference type="Pfam" id="PF00175">
    <property type="entry name" value="NAD_binding_1"/>
    <property type="match status" value="1"/>
</dbReference>
<keyword evidence="3 9" id="KW-0963">Cytoplasm</keyword>
<comment type="similarity">
    <text evidence="9">In the N-terminal section; belongs to the flavodoxin family.</text>
</comment>
<feature type="binding site" evidence="9">
    <location>
        <position position="146"/>
    </location>
    <ligand>
        <name>FMN</name>
        <dbReference type="ChEBI" id="CHEBI:58210"/>
    </ligand>
</feature>
<evidence type="ECO:0000256" key="5">
    <source>
        <dbReference type="ARBA" id="ARBA00022643"/>
    </source>
</evidence>
<feature type="domain" description="FAD-binding FR-type" evidence="11">
    <location>
        <begin position="263"/>
        <end position="525"/>
    </location>
</feature>
<keyword evidence="7 9" id="KW-0521">NADP</keyword>
<keyword evidence="5 9" id="KW-0288">FMN</keyword>
<dbReference type="Gene3D" id="2.40.30.10">
    <property type="entry name" value="Translation factors"/>
    <property type="match status" value="1"/>
</dbReference>
<feature type="domain" description="Flavodoxin-like" evidence="10">
    <location>
        <begin position="20"/>
        <end position="164"/>
    </location>
</feature>
<dbReference type="STRING" id="1314773.A0A3N2PY31"/>
<feature type="binding site" evidence="9">
    <location>
        <position position="532"/>
    </location>
    <ligand>
        <name>NADP(+)</name>
        <dbReference type="ChEBI" id="CHEBI:58349"/>
    </ligand>
</feature>
<dbReference type="PRINTS" id="PR00371">
    <property type="entry name" value="FPNCR"/>
</dbReference>
<comment type="caution">
    <text evidence="9">Lacks conserved residue(s) required for the propagation of feature annotation.</text>
</comment>
<dbReference type="Gene3D" id="3.40.50.80">
    <property type="entry name" value="Nucleotide-binding domain of ferredoxin-NADP reductase (FNR) module"/>
    <property type="match status" value="1"/>
</dbReference>
<dbReference type="GO" id="GO:0016651">
    <property type="term" value="F:oxidoreductase activity, acting on NAD(P)H"/>
    <property type="evidence" value="ECO:0007669"/>
    <property type="project" value="UniProtKB-UniRule"/>
</dbReference>
<comment type="catalytic activity">
    <reaction evidence="9">
        <text>2 oxidized [2Fe-2S]-[protein] + NADPH = 2 reduced [2Fe-2S]-[protein] + NADP(+) + H(+)</text>
        <dbReference type="Rhea" id="RHEA:67716"/>
        <dbReference type="Rhea" id="RHEA-COMP:17327"/>
        <dbReference type="Rhea" id="RHEA-COMP:17328"/>
        <dbReference type="ChEBI" id="CHEBI:15378"/>
        <dbReference type="ChEBI" id="CHEBI:33737"/>
        <dbReference type="ChEBI" id="CHEBI:33738"/>
        <dbReference type="ChEBI" id="CHEBI:57783"/>
        <dbReference type="ChEBI" id="CHEBI:58349"/>
    </reaction>
</comment>
<dbReference type="SUPFAM" id="SSF63380">
    <property type="entry name" value="Riboflavin synthase domain-like"/>
    <property type="match status" value="1"/>
</dbReference>
<dbReference type="InterPro" id="IPR017927">
    <property type="entry name" value="FAD-bd_FR_type"/>
</dbReference>
<evidence type="ECO:0000256" key="4">
    <source>
        <dbReference type="ARBA" id="ARBA00022630"/>
    </source>
</evidence>
<dbReference type="InterPro" id="IPR023173">
    <property type="entry name" value="NADPH_Cyt_P450_Rdtase_alpha"/>
</dbReference>
<dbReference type="GO" id="GO:0005739">
    <property type="term" value="C:mitochondrion"/>
    <property type="evidence" value="ECO:0007669"/>
    <property type="project" value="UniProtKB-SubCell"/>
</dbReference>
<feature type="binding site" evidence="9">
    <location>
        <position position="659"/>
    </location>
    <ligand>
        <name>FAD</name>
        <dbReference type="ChEBI" id="CHEBI:57692"/>
    </ligand>
</feature>
<evidence type="ECO:0000259" key="10">
    <source>
        <dbReference type="PROSITE" id="PS50902"/>
    </source>
</evidence>
<dbReference type="PANTHER" id="PTHR19384:SF10">
    <property type="entry name" value="NADPH-DEPENDENT DIFLAVIN OXIDOREDUCTASE 1"/>
    <property type="match status" value="1"/>
</dbReference>
<comment type="function">
    <text evidence="9">NADPH-dependent reductase which is a central component of the cytosolic iron-sulfur (Fe-S) protein assembly (CIA) machinery. Transfers electrons from NADPH via its FAD and FMN prosthetic groups to the [2Fe-2S] cluster of DRE2, another key component of the CIA machinery. In turn, this reduced cluster provides electrons for assembly of cytosolic iron-sulfur cluster proteins. Positively controls H(2)O(2)-induced cell death.</text>
</comment>
<sequence>MASIKPDTPVEVADIPGRSVLVLYGSETGNSQDIAEELGRTVQRLHFKTKVDEMNAIKLSETLRYTLVIFVLSTTGQGDMPQNSLIFWKSLLRKKLAPGCMGTLKFTTFGLGDSSYPRFNWAVRKLHKRLGQLGAEEFYSRGEGDEQDDDGIDEAFLPWSTGLRAKLLEQYPLPDGLTPIPDEALLPPRYTLPIGAHVNLRNVHEPDGFDEVGRRELFRRIENLGVLEVVRDSTPEVPFLENPAAKSHYHPPPLSAGAVMATPDSVLAILDANDRVTPAGHWQDVRLIRLELYHFRPEPLSIHPGDCVRLYPRNSPEDVDRLIKCMDWADVADRPLDLEAIGGELATGLYTDRHTTLRRLLTENLDITAIPRRSFLEAISHHCTDVNHKERLVEFSKVDYVDEYYDYATRPRRTILEVLEDFQSVKIPPAYALDVFPIIRGRDFSIASIRPSPSAHPGATANSPYTAYTVELLVALVKYQTVLRKIRTGLCSRYLTSLSVGAPVLAAHKPSLTRLNGPLHAQRPLCALATGTGIAPVRALVQERLSYDKSGRAVLFFGNRSREKDYYFADEWAALPTEKLRVFTAFSRDQKEKIYIQDIVRQKADVVAELVREDAIFIVCGGSSKMAMACRDAVIACMRKTGVCDTDGKAQDLFAQLTWWQEIW</sequence>
<keyword evidence="6 9" id="KW-0274">FAD</keyword>
<dbReference type="InterPro" id="IPR001709">
    <property type="entry name" value="Flavoprot_Pyr_Nucl_cyt_Rdtase"/>
</dbReference>
<dbReference type="AlphaFoldDB" id="A0A3N2PY31"/>
<dbReference type="InterPro" id="IPR001433">
    <property type="entry name" value="OxRdtase_FAD/NAD-bd"/>
</dbReference>
<dbReference type="FunFam" id="3.40.50.360:FF:000034">
    <property type="entry name" value="NADPH-dependent diflavin oxidoreductase 1"/>
    <property type="match status" value="1"/>
</dbReference>
<protein>
    <recommendedName>
        <fullName evidence="9">NADPH-dependent diflavin oxidoreductase 1</fullName>
        <ecNumber evidence="9">1.18.1.-</ecNumber>
    </recommendedName>
    <alternativeName>
        <fullName evidence="9">NADPH-dependent FMN and FAD-containing oxidoreductase</fullName>
    </alternativeName>
</protein>
<proteinExistence type="inferred from homology"/>
<comment type="cofactor">
    <cofactor evidence="1 9">
        <name>FMN</name>
        <dbReference type="ChEBI" id="CHEBI:58210"/>
    </cofactor>
</comment>
<dbReference type="GO" id="GO:0050660">
    <property type="term" value="F:flavin adenine dinucleotide binding"/>
    <property type="evidence" value="ECO:0007669"/>
    <property type="project" value="UniProtKB-UniRule"/>
</dbReference>
<dbReference type="InterPro" id="IPR001094">
    <property type="entry name" value="Flavdoxin-like"/>
</dbReference>
<comment type="similarity">
    <text evidence="9">Belongs to the NADPH-dependent diflavin oxidoreductase NDOR1 family.</text>
</comment>
<evidence type="ECO:0000256" key="7">
    <source>
        <dbReference type="ARBA" id="ARBA00022857"/>
    </source>
</evidence>
<evidence type="ECO:0000256" key="3">
    <source>
        <dbReference type="ARBA" id="ARBA00022490"/>
    </source>
</evidence>
<evidence type="ECO:0000256" key="1">
    <source>
        <dbReference type="ARBA" id="ARBA00001917"/>
    </source>
</evidence>
<comment type="subcellular location">
    <subcellularLocation>
        <location evidence="9">Cytoplasm</location>
    </subcellularLocation>
    <subcellularLocation>
        <location evidence="9">Mitochondrion</location>
    </subcellularLocation>
    <text evidence="9">Relocalizes to mitochondria after H(2)O(2) exposure.</text>
</comment>
<dbReference type="SUPFAM" id="SSF52218">
    <property type="entry name" value="Flavoproteins"/>
    <property type="match status" value="1"/>
</dbReference>
<dbReference type="GO" id="GO:0005829">
    <property type="term" value="C:cytosol"/>
    <property type="evidence" value="ECO:0007669"/>
    <property type="project" value="TreeGrafter"/>
</dbReference>
<feature type="binding site" evidence="9">
    <location>
        <begin position="587"/>
        <end position="588"/>
    </location>
    <ligand>
        <name>NADP(+)</name>
        <dbReference type="ChEBI" id="CHEBI:58349"/>
    </ligand>
</feature>
<organism evidence="12 13">
    <name type="scientific">Sodiomyces alkalinus (strain CBS 110278 / VKM F-3762 / F11)</name>
    <name type="common">Alkaliphilic filamentous fungus</name>
    <dbReference type="NCBI Taxonomy" id="1314773"/>
    <lineage>
        <taxon>Eukaryota</taxon>
        <taxon>Fungi</taxon>
        <taxon>Dikarya</taxon>
        <taxon>Ascomycota</taxon>
        <taxon>Pezizomycotina</taxon>
        <taxon>Sordariomycetes</taxon>
        <taxon>Hypocreomycetidae</taxon>
        <taxon>Glomerellales</taxon>
        <taxon>Plectosphaerellaceae</taxon>
        <taxon>Sodiomyces</taxon>
    </lineage>
</organism>
<dbReference type="PRINTS" id="PR00369">
    <property type="entry name" value="FLAVODOXIN"/>
</dbReference>
<dbReference type="PROSITE" id="PS51384">
    <property type="entry name" value="FAD_FR"/>
    <property type="match status" value="1"/>
</dbReference>
<name>A0A3N2PY31_SODAK</name>
<dbReference type="Pfam" id="PF00667">
    <property type="entry name" value="FAD_binding_1"/>
    <property type="match status" value="1"/>
</dbReference>
<evidence type="ECO:0000313" key="12">
    <source>
        <dbReference type="EMBL" id="ROT39449.1"/>
    </source>
</evidence>
<dbReference type="InterPro" id="IPR028879">
    <property type="entry name" value="NDOR1"/>
</dbReference>
<feature type="binding site" evidence="9">
    <location>
        <begin position="442"/>
        <end position="445"/>
    </location>
    <ligand>
        <name>FAD</name>
        <dbReference type="ChEBI" id="CHEBI:57692"/>
    </ligand>
</feature>
<accession>A0A3N2PY31</accession>
<dbReference type="Gene3D" id="1.20.990.10">
    <property type="entry name" value="NADPH-cytochrome p450 Reductase, Chain A, domain 3"/>
    <property type="match status" value="1"/>
</dbReference>
<keyword evidence="13" id="KW-1185">Reference proteome</keyword>
<gene>
    <name evidence="9" type="primary">TAH18</name>
    <name evidence="12" type="ORF">SODALDRAFT_159831</name>
</gene>
<evidence type="ECO:0000313" key="13">
    <source>
        <dbReference type="Proteomes" id="UP000272025"/>
    </source>
</evidence>
<evidence type="ECO:0000259" key="11">
    <source>
        <dbReference type="PROSITE" id="PS51384"/>
    </source>
</evidence>
<evidence type="ECO:0000256" key="8">
    <source>
        <dbReference type="ARBA" id="ARBA00023002"/>
    </source>
</evidence>
<dbReference type="EC" id="1.18.1.-" evidence="9"/>
<feature type="binding site" evidence="9">
    <location>
        <begin position="26"/>
        <end position="31"/>
    </location>
    <ligand>
        <name>FMN</name>
        <dbReference type="ChEBI" id="CHEBI:58210"/>
    </ligand>
</feature>
<comment type="similarity">
    <text evidence="9">In the C-terminal section; belongs to the flavoprotein pyridine nucleotide cytochrome reductase family.</text>
</comment>
<dbReference type="PANTHER" id="PTHR19384">
    <property type="entry name" value="NITRIC OXIDE SYNTHASE-RELATED"/>
    <property type="match status" value="1"/>
</dbReference>
<keyword evidence="8 9" id="KW-0560">Oxidoreductase</keyword>
<dbReference type="InterPro" id="IPR008254">
    <property type="entry name" value="Flavodoxin/NO_synth"/>
</dbReference>
<dbReference type="SUPFAM" id="SSF52343">
    <property type="entry name" value="Ferredoxin reductase-like, C-terminal NADP-linked domain"/>
    <property type="match status" value="1"/>
</dbReference>
<keyword evidence="9" id="KW-0496">Mitochondrion</keyword>
<dbReference type="GO" id="GO:0050661">
    <property type="term" value="F:NADP binding"/>
    <property type="evidence" value="ECO:0007669"/>
    <property type="project" value="UniProtKB-UniRule"/>
</dbReference>
<dbReference type="Pfam" id="PF00258">
    <property type="entry name" value="Flavodoxin_1"/>
    <property type="match status" value="1"/>
</dbReference>
<feature type="binding site" evidence="9">
    <location>
        <begin position="489"/>
        <end position="492"/>
    </location>
    <ligand>
        <name>FAD</name>
        <dbReference type="ChEBI" id="CHEBI:57692"/>
    </ligand>
</feature>